<proteinExistence type="predicted"/>
<dbReference type="RefSeq" id="WP_033536818.1">
    <property type="nucleotide sequence ID" value="NZ_JFHD01000018.1"/>
</dbReference>
<evidence type="ECO:0000256" key="1">
    <source>
        <dbReference type="SAM" id="MobiDB-lite"/>
    </source>
</evidence>
<reference evidence="2 3" key="1">
    <citation type="submission" date="2014-03" db="EMBL/GenBank/DDBJ databases">
        <title>Draft Genome Sequences of Four Burkholderia Strains.</title>
        <authorList>
            <person name="Liu X.Y."/>
            <person name="Li C.X."/>
            <person name="Xu J.H."/>
        </authorList>
    </citation>
    <scope>NUCLEOTIDE SEQUENCE [LARGE SCALE GENOMIC DNA]</scope>
    <source>
        <strain evidence="2 3">OP-1</strain>
    </source>
</reference>
<evidence type="ECO:0000313" key="2">
    <source>
        <dbReference type="EMBL" id="KDR28489.1"/>
    </source>
</evidence>
<keyword evidence="3" id="KW-1185">Reference proteome</keyword>
<feature type="region of interest" description="Disordered" evidence="1">
    <location>
        <begin position="346"/>
        <end position="377"/>
    </location>
</feature>
<accession>A0A656QJ51</accession>
<dbReference type="Proteomes" id="UP000027451">
    <property type="component" value="Unassembled WGS sequence"/>
</dbReference>
<evidence type="ECO:0000313" key="3">
    <source>
        <dbReference type="Proteomes" id="UP000027451"/>
    </source>
</evidence>
<name>A0A656QJ51_9BURK</name>
<feature type="region of interest" description="Disordered" evidence="1">
    <location>
        <begin position="154"/>
        <end position="173"/>
    </location>
</feature>
<feature type="compositionally biased region" description="Polar residues" evidence="1">
    <location>
        <begin position="157"/>
        <end position="166"/>
    </location>
</feature>
<comment type="caution">
    <text evidence="2">The sequence shown here is derived from an EMBL/GenBank/DDBJ whole genome shotgun (WGS) entry which is preliminary data.</text>
</comment>
<gene>
    <name evidence="2" type="ORF">BG60_11245</name>
</gene>
<dbReference type="EMBL" id="JFHD01000018">
    <property type="protein sequence ID" value="KDR28489.1"/>
    <property type="molecule type" value="Genomic_DNA"/>
</dbReference>
<protein>
    <recommendedName>
        <fullName evidence="4">Replication protein O</fullName>
    </recommendedName>
</protein>
<evidence type="ECO:0008006" key="4">
    <source>
        <dbReference type="Google" id="ProtNLM"/>
    </source>
</evidence>
<dbReference type="AlphaFoldDB" id="A0A656QJ51"/>
<dbReference type="OrthoDB" id="9123936at2"/>
<sequence>MSIAQPLVAGEGQTHHDSANLSISALDSAALVEFGCDTTNLTWITFRAAFRASHIDALPARARAVLAALARTVLSTRPYAAIYARRELLTGRAMQSMRTFYRSLDDLETAGLIRRSAQKRYEADGIYGRAYLYLTEKAAVLLGFVTPATPVAASKQADGSSDQEQSAKALGQPSATVADGSIYKDVYPTSFQKRQPGALPQDLERLTSLGFNRFFVFKLMAEARDNGKRLSDVVESCWNSLKKAVAPIAYLRSLLRRPLDFSYQARQRQADNDKKTHADNERADLMQTLDAAAGQVFIDPATGLLIEIGERGTDALVRYPQESRPRSVVGSWMLDIARGIKAGQIQLKGHSTQSPARTDSRLPCEQAAQRSEEGSDAITSRTHVMQMREVLKSRRRALSAH</sequence>
<organism evidence="2 3">
    <name type="scientific">Caballeronia zhejiangensis</name>
    <dbReference type="NCBI Taxonomy" id="871203"/>
    <lineage>
        <taxon>Bacteria</taxon>
        <taxon>Pseudomonadati</taxon>
        <taxon>Pseudomonadota</taxon>
        <taxon>Betaproteobacteria</taxon>
        <taxon>Burkholderiales</taxon>
        <taxon>Burkholderiaceae</taxon>
        <taxon>Caballeronia</taxon>
    </lineage>
</organism>